<name>A0AA35ZAS8_LACSI</name>
<organism evidence="1 2">
    <name type="scientific">Lactuca saligna</name>
    <name type="common">Willowleaf lettuce</name>
    <dbReference type="NCBI Taxonomy" id="75948"/>
    <lineage>
        <taxon>Eukaryota</taxon>
        <taxon>Viridiplantae</taxon>
        <taxon>Streptophyta</taxon>
        <taxon>Embryophyta</taxon>
        <taxon>Tracheophyta</taxon>
        <taxon>Spermatophyta</taxon>
        <taxon>Magnoliopsida</taxon>
        <taxon>eudicotyledons</taxon>
        <taxon>Gunneridae</taxon>
        <taxon>Pentapetalae</taxon>
        <taxon>asterids</taxon>
        <taxon>campanulids</taxon>
        <taxon>Asterales</taxon>
        <taxon>Asteraceae</taxon>
        <taxon>Cichorioideae</taxon>
        <taxon>Cichorieae</taxon>
        <taxon>Lactucinae</taxon>
        <taxon>Lactuca</taxon>
    </lineage>
</organism>
<keyword evidence="2" id="KW-1185">Reference proteome</keyword>
<evidence type="ECO:0000313" key="1">
    <source>
        <dbReference type="EMBL" id="CAI9289073.1"/>
    </source>
</evidence>
<dbReference type="AlphaFoldDB" id="A0AA35ZAS8"/>
<sequence length="81" mass="8757">MVGVRVTGLSSAKRLYQTILYQSSRTIASNVLIQQPVSRIKTNLDSEMVGISGIENLDLSWDSLLTSIHSSSPHKAQLAGS</sequence>
<gene>
    <name evidence="1" type="ORF">LSALG_LOCUS28330</name>
</gene>
<reference evidence="1" key="1">
    <citation type="submission" date="2023-04" db="EMBL/GenBank/DDBJ databases">
        <authorList>
            <person name="Vijverberg K."/>
            <person name="Xiong W."/>
            <person name="Schranz E."/>
        </authorList>
    </citation>
    <scope>NUCLEOTIDE SEQUENCE</scope>
</reference>
<proteinExistence type="predicted"/>
<protein>
    <submittedName>
        <fullName evidence="1">Uncharacterized protein</fullName>
    </submittedName>
</protein>
<dbReference type="Proteomes" id="UP001177003">
    <property type="component" value="Chromosome 6"/>
</dbReference>
<dbReference type="EMBL" id="OX465082">
    <property type="protein sequence ID" value="CAI9289073.1"/>
    <property type="molecule type" value="Genomic_DNA"/>
</dbReference>
<accession>A0AA35ZAS8</accession>
<evidence type="ECO:0000313" key="2">
    <source>
        <dbReference type="Proteomes" id="UP001177003"/>
    </source>
</evidence>